<proteinExistence type="predicted"/>
<comment type="caution">
    <text evidence="2">The sequence shown here is derived from an EMBL/GenBank/DDBJ whole genome shotgun (WGS) entry which is preliminary data.</text>
</comment>
<feature type="chain" id="PRO_5007889908" evidence="1">
    <location>
        <begin position="23"/>
        <end position="91"/>
    </location>
</feature>
<evidence type="ECO:0000313" key="3">
    <source>
        <dbReference type="Proteomes" id="UP000076744"/>
    </source>
</evidence>
<sequence>MRFTTTLLSIASLGFSVLPVQSAVLPTADLSARAEEMEKRHFYAAPDAVEKRHFYAAPDTVEKRHFYAAPDAMEKRHFYAGPDTDEASAAA</sequence>
<dbReference type="OrthoDB" id="4359142at2759"/>
<evidence type="ECO:0000313" key="2">
    <source>
        <dbReference type="EMBL" id="OAA53251.1"/>
    </source>
</evidence>
<dbReference type="EMBL" id="AZHB01000037">
    <property type="protein sequence ID" value="OAA53251.1"/>
    <property type="molecule type" value="Genomic_DNA"/>
</dbReference>
<organism evidence="2 3">
    <name type="scientific">Cordyceps fumosorosea (strain ARSEF 2679)</name>
    <name type="common">Isaria fumosorosea</name>
    <dbReference type="NCBI Taxonomy" id="1081104"/>
    <lineage>
        <taxon>Eukaryota</taxon>
        <taxon>Fungi</taxon>
        <taxon>Dikarya</taxon>
        <taxon>Ascomycota</taxon>
        <taxon>Pezizomycotina</taxon>
        <taxon>Sordariomycetes</taxon>
        <taxon>Hypocreomycetidae</taxon>
        <taxon>Hypocreales</taxon>
        <taxon>Cordycipitaceae</taxon>
        <taxon>Cordyceps</taxon>
    </lineage>
</organism>
<gene>
    <name evidence="2" type="ORF">ISF_08865</name>
</gene>
<accession>A0A167LM72</accession>
<protein>
    <submittedName>
        <fullName evidence="2">Uncharacterized protein</fullName>
    </submittedName>
</protein>
<dbReference type="AlphaFoldDB" id="A0A167LM72"/>
<keyword evidence="3" id="KW-1185">Reference proteome</keyword>
<feature type="signal peptide" evidence="1">
    <location>
        <begin position="1"/>
        <end position="22"/>
    </location>
</feature>
<evidence type="ECO:0000256" key="1">
    <source>
        <dbReference type="SAM" id="SignalP"/>
    </source>
</evidence>
<dbReference type="RefSeq" id="XP_018700304.1">
    <property type="nucleotide sequence ID" value="XM_018852468.1"/>
</dbReference>
<name>A0A167LM72_CORFA</name>
<reference evidence="2 3" key="1">
    <citation type="journal article" date="2016" name="Genome Biol. Evol.">
        <title>Divergent and convergent evolution of fungal pathogenicity.</title>
        <authorList>
            <person name="Shang Y."/>
            <person name="Xiao G."/>
            <person name="Zheng P."/>
            <person name="Cen K."/>
            <person name="Zhan S."/>
            <person name="Wang C."/>
        </authorList>
    </citation>
    <scope>NUCLEOTIDE SEQUENCE [LARGE SCALE GENOMIC DNA]</scope>
    <source>
        <strain evidence="2 3">ARSEF 2679</strain>
    </source>
</reference>
<dbReference type="Proteomes" id="UP000076744">
    <property type="component" value="Unassembled WGS sequence"/>
</dbReference>
<dbReference type="GeneID" id="30025157"/>
<keyword evidence="1" id="KW-0732">Signal</keyword>